<evidence type="ECO:0000313" key="2">
    <source>
        <dbReference type="EMBL" id="THG33168.1"/>
    </source>
</evidence>
<dbReference type="RefSeq" id="WP_136425949.1">
    <property type="nucleotide sequence ID" value="NZ_SSSM01000001.1"/>
</dbReference>
<comment type="caution">
    <text evidence="2">The sequence shown here is derived from an EMBL/GenBank/DDBJ whole genome shotgun (WGS) entry which is preliminary data.</text>
</comment>
<dbReference type="InterPro" id="IPR052718">
    <property type="entry name" value="NmrA-type_oxidoreductase"/>
</dbReference>
<evidence type="ECO:0000313" key="3">
    <source>
        <dbReference type="Proteomes" id="UP000309133"/>
    </source>
</evidence>
<protein>
    <submittedName>
        <fullName evidence="2">SDR family oxidoreductase</fullName>
    </submittedName>
</protein>
<dbReference type="InterPro" id="IPR016040">
    <property type="entry name" value="NAD(P)-bd_dom"/>
</dbReference>
<gene>
    <name evidence="2" type="ORF">E6C64_02080</name>
</gene>
<dbReference type="Proteomes" id="UP000309133">
    <property type="component" value="Unassembled WGS sequence"/>
</dbReference>
<dbReference type="Gene3D" id="3.90.25.10">
    <property type="entry name" value="UDP-galactose 4-epimerase, domain 1"/>
    <property type="match status" value="1"/>
</dbReference>
<dbReference type="OrthoDB" id="3243290at2"/>
<evidence type="ECO:0000259" key="1">
    <source>
        <dbReference type="Pfam" id="PF13460"/>
    </source>
</evidence>
<organism evidence="2 3">
    <name type="scientific">Naasia lichenicola</name>
    <dbReference type="NCBI Taxonomy" id="2565933"/>
    <lineage>
        <taxon>Bacteria</taxon>
        <taxon>Bacillati</taxon>
        <taxon>Actinomycetota</taxon>
        <taxon>Actinomycetes</taxon>
        <taxon>Micrococcales</taxon>
        <taxon>Microbacteriaceae</taxon>
        <taxon>Naasia</taxon>
    </lineage>
</organism>
<accession>A0A4S4FSA0</accession>
<reference evidence="2 3" key="1">
    <citation type="submission" date="2019-04" db="EMBL/GenBank/DDBJ databases">
        <authorList>
            <person name="Jiang L."/>
        </authorList>
    </citation>
    <scope>NUCLEOTIDE SEQUENCE [LARGE SCALE GENOMIC DNA]</scope>
    <source>
        <strain evidence="2 3">YIM 131853</strain>
    </source>
</reference>
<dbReference type="Pfam" id="PF13460">
    <property type="entry name" value="NAD_binding_10"/>
    <property type="match status" value="1"/>
</dbReference>
<dbReference type="EMBL" id="SSSM01000001">
    <property type="protein sequence ID" value="THG33168.1"/>
    <property type="molecule type" value="Genomic_DNA"/>
</dbReference>
<dbReference type="AlphaFoldDB" id="A0A4S4FSA0"/>
<sequence length="275" mass="29045">MTLFGITGSTGKLGGAVARALGSAGVSQRLIVRDPGRAPEIPGAEVATADYGDLDAATVALRGVDVLLMVSASEAPNRREQHRTFIDAAVAAGVKHLVYTSFAGAGEDAVFTLGRDHGDAEAALAESGLVTTLLRDNFYLDYFPVFADEHGVIRGPAGDGRVAAVARADVADAASAVLLDHAAHEGAVYELTGSEAISFPEAVQRMTLALGRPFSFVDETIEEAYASRRVFTDEQFLLDAWVSTYTAIAQGTVERITDDVQRLSGHAPRRLEDVI</sequence>
<feature type="domain" description="NAD(P)-binding" evidence="1">
    <location>
        <begin position="8"/>
        <end position="180"/>
    </location>
</feature>
<dbReference type="CDD" id="cd05269">
    <property type="entry name" value="TMR_SDR_a"/>
    <property type="match status" value="1"/>
</dbReference>
<dbReference type="Gene3D" id="3.40.50.720">
    <property type="entry name" value="NAD(P)-binding Rossmann-like Domain"/>
    <property type="match status" value="1"/>
</dbReference>
<dbReference type="PANTHER" id="PTHR47129">
    <property type="entry name" value="QUINONE OXIDOREDUCTASE 2"/>
    <property type="match status" value="1"/>
</dbReference>
<dbReference type="PANTHER" id="PTHR47129:SF1">
    <property type="entry name" value="NMRA-LIKE DOMAIN-CONTAINING PROTEIN"/>
    <property type="match status" value="1"/>
</dbReference>
<keyword evidence="3" id="KW-1185">Reference proteome</keyword>
<proteinExistence type="predicted"/>
<name>A0A4S4FSA0_9MICO</name>
<dbReference type="SUPFAM" id="SSF51735">
    <property type="entry name" value="NAD(P)-binding Rossmann-fold domains"/>
    <property type="match status" value="1"/>
</dbReference>
<dbReference type="InterPro" id="IPR036291">
    <property type="entry name" value="NAD(P)-bd_dom_sf"/>
</dbReference>